<keyword evidence="3" id="KW-1185">Reference proteome</keyword>
<organism evidence="2 3">
    <name type="scientific">Nezara viridula</name>
    <name type="common">Southern green stink bug</name>
    <name type="synonym">Cimex viridulus</name>
    <dbReference type="NCBI Taxonomy" id="85310"/>
    <lineage>
        <taxon>Eukaryota</taxon>
        <taxon>Metazoa</taxon>
        <taxon>Ecdysozoa</taxon>
        <taxon>Arthropoda</taxon>
        <taxon>Hexapoda</taxon>
        <taxon>Insecta</taxon>
        <taxon>Pterygota</taxon>
        <taxon>Neoptera</taxon>
        <taxon>Paraneoptera</taxon>
        <taxon>Hemiptera</taxon>
        <taxon>Heteroptera</taxon>
        <taxon>Panheteroptera</taxon>
        <taxon>Pentatomomorpha</taxon>
        <taxon>Pentatomoidea</taxon>
        <taxon>Pentatomidae</taxon>
        <taxon>Pentatominae</taxon>
        <taxon>Nezara</taxon>
    </lineage>
</organism>
<sequence length="351" mass="39251">MILNNLVFNADKVVGSQYPTFIIAEVGQNHQGDLQIAKNLIKKAKECGADCVKFQKSCLPEKFTKSTLNLTYNSEHSWGKTYGEHKKHLEFSEKQYIELQKFSTELGIMFSASAMDEVSLFFLKELNTPFIKIGSGDATNILLLEKAAKTRKPLIVSTGMCSMEDVELIYKTISEEHNNFALLHCVSSYPTKPCDSNLANITKFKSKFPVCIGYSGHEVGYNLTLAAVALGAKIVERHITLDKTWKGNDHSCSLNIDEFKSMVLAIREIEDGMGMEKKLLPCEEVCWQKLGKSIVAFRKIEKNSIIVIEDLAIKVSTPKGLDPKLIKSIVGRKTSTTIEADNPITEDELVW</sequence>
<dbReference type="InterPro" id="IPR051690">
    <property type="entry name" value="PseI-like"/>
</dbReference>
<dbReference type="GO" id="GO:0016051">
    <property type="term" value="P:carbohydrate biosynthetic process"/>
    <property type="evidence" value="ECO:0007669"/>
    <property type="project" value="InterPro"/>
</dbReference>
<dbReference type="Pfam" id="PF03102">
    <property type="entry name" value="NeuB"/>
    <property type="match status" value="1"/>
</dbReference>
<name>A0A9P0MNZ3_NEZVI</name>
<feature type="domain" description="AFP-like" evidence="1">
    <location>
        <begin position="293"/>
        <end position="351"/>
    </location>
</feature>
<protein>
    <recommendedName>
        <fullName evidence="1">AFP-like domain-containing protein</fullName>
    </recommendedName>
</protein>
<dbReference type="PANTHER" id="PTHR42966">
    <property type="entry name" value="N-ACETYLNEURAMINATE SYNTHASE"/>
    <property type="match status" value="1"/>
</dbReference>
<dbReference type="Gene3D" id="3.20.20.70">
    <property type="entry name" value="Aldolase class I"/>
    <property type="match status" value="1"/>
</dbReference>
<dbReference type="SUPFAM" id="SSF51269">
    <property type="entry name" value="AFP III-like domain"/>
    <property type="match status" value="1"/>
</dbReference>
<dbReference type="InterPro" id="IPR006190">
    <property type="entry name" value="SAF_AFP_Neu5Ac"/>
</dbReference>
<evidence type="ECO:0000259" key="1">
    <source>
        <dbReference type="PROSITE" id="PS50844"/>
    </source>
</evidence>
<dbReference type="Gene3D" id="3.90.1210.10">
    <property type="entry name" value="Antifreeze-like/N-acetylneuraminic acid synthase C-terminal domain"/>
    <property type="match status" value="1"/>
</dbReference>
<dbReference type="PROSITE" id="PS50844">
    <property type="entry name" value="AFP_LIKE"/>
    <property type="match status" value="1"/>
</dbReference>
<dbReference type="GO" id="GO:0047444">
    <property type="term" value="F:N-acylneuraminate-9-phosphate synthase activity"/>
    <property type="evidence" value="ECO:0007669"/>
    <property type="project" value="TreeGrafter"/>
</dbReference>
<dbReference type="InterPro" id="IPR013132">
    <property type="entry name" value="PseI/NeuA/B-like_N"/>
</dbReference>
<dbReference type="InterPro" id="IPR057736">
    <property type="entry name" value="SAF_PseI/NeuA/NeuB"/>
</dbReference>
<dbReference type="InterPro" id="IPR013785">
    <property type="entry name" value="Aldolase_TIM"/>
</dbReference>
<proteinExistence type="predicted"/>
<dbReference type="PANTHER" id="PTHR42966:SF1">
    <property type="entry name" value="SIALIC ACID SYNTHASE"/>
    <property type="match status" value="1"/>
</dbReference>
<dbReference type="Proteomes" id="UP001152798">
    <property type="component" value="Chromosome 4"/>
</dbReference>
<reference evidence="2" key="1">
    <citation type="submission" date="2022-01" db="EMBL/GenBank/DDBJ databases">
        <authorList>
            <person name="King R."/>
        </authorList>
    </citation>
    <scope>NUCLEOTIDE SEQUENCE</scope>
</reference>
<evidence type="ECO:0000313" key="3">
    <source>
        <dbReference type="Proteomes" id="UP001152798"/>
    </source>
</evidence>
<dbReference type="AlphaFoldDB" id="A0A9P0MNZ3"/>
<dbReference type="OrthoDB" id="9928645at2759"/>
<dbReference type="CDD" id="cd11615">
    <property type="entry name" value="SAF_NeuB_like"/>
    <property type="match status" value="1"/>
</dbReference>
<dbReference type="InterPro" id="IPR036732">
    <property type="entry name" value="AFP_Neu5c_C_sf"/>
</dbReference>
<accession>A0A9P0MNZ3</accession>
<dbReference type="EMBL" id="OV725080">
    <property type="protein sequence ID" value="CAH1399460.1"/>
    <property type="molecule type" value="Genomic_DNA"/>
</dbReference>
<dbReference type="SUPFAM" id="SSF51569">
    <property type="entry name" value="Aldolase"/>
    <property type="match status" value="1"/>
</dbReference>
<evidence type="ECO:0000313" key="2">
    <source>
        <dbReference type="EMBL" id="CAH1399460.1"/>
    </source>
</evidence>
<gene>
    <name evidence="2" type="ORF">NEZAVI_LOCUS8905</name>
</gene>